<organism evidence="1 2">
    <name type="scientific">Tanacetum coccineum</name>
    <dbReference type="NCBI Taxonomy" id="301880"/>
    <lineage>
        <taxon>Eukaryota</taxon>
        <taxon>Viridiplantae</taxon>
        <taxon>Streptophyta</taxon>
        <taxon>Embryophyta</taxon>
        <taxon>Tracheophyta</taxon>
        <taxon>Spermatophyta</taxon>
        <taxon>Magnoliopsida</taxon>
        <taxon>eudicotyledons</taxon>
        <taxon>Gunneridae</taxon>
        <taxon>Pentapetalae</taxon>
        <taxon>asterids</taxon>
        <taxon>campanulids</taxon>
        <taxon>Asterales</taxon>
        <taxon>Asteraceae</taxon>
        <taxon>Asteroideae</taxon>
        <taxon>Anthemideae</taxon>
        <taxon>Anthemidinae</taxon>
        <taxon>Tanacetum</taxon>
    </lineage>
</organism>
<comment type="caution">
    <text evidence="1">The sequence shown here is derived from an EMBL/GenBank/DDBJ whole genome shotgun (WGS) entry which is preliminary data.</text>
</comment>
<dbReference type="InterPro" id="IPR005227">
    <property type="entry name" value="YqgF"/>
</dbReference>
<name>A0ABQ5GWG3_9ASTR</name>
<dbReference type="Proteomes" id="UP001151760">
    <property type="component" value="Unassembled WGS sequence"/>
</dbReference>
<dbReference type="PANTHER" id="PTHR33317:SF1">
    <property type="entry name" value="POLYNUCLEOTIDYL TRANSFERASE, RIBONUCLEASE H-LIKE SUPERFAMILY PROTEIN"/>
    <property type="match status" value="1"/>
</dbReference>
<evidence type="ECO:0000313" key="1">
    <source>
        <dbReference type="EMBL" id="GJT79993.1"/>
    </source>
</evidence>
<sequence length="166" mass="18697">MRYAKPLSLYRDLLKPDASIQGRLLGLSIGPDTYRPNGVGVAVSEPPGDLAKPLWYELKTLIVTTLSVSGVIVGCPSETQLVLRDRVEQFVKDLSEKENFKMVRYTFWDEDDVYAKRMQCVVDPFSFDPIAAKKLRDKKYAASGMLQDYLDAMKNAVKKDVAELSQ</sequence>
<reference evidence="1" key="1">
    <citation type="journal article" date="2022" name="Int. J. Mol. Sci.">
        <title>Draft Genome of Tanacetum Coccineum: Genomic Comparison of Closely Related Tanacetum-Family Plants.</title>
        <authorList>
            <person name="Yamashiro T."/>
            <person name="Shiraishi A."/>
            <person name="Nakayama K."/>
            <person name="Satake H."/>
        </authorList>
    </citation>
    <scope>NUCLEOTIDE SEQUENCE</scope>
</reference>
<keyword evidence="2" id="KW-1185">Reference proteome</keyword>
<proteinExistence type="predicted"/>
<protein>
    <submittedName>
        <fullName evidence="1">Holliday junction resolvase</fullName>
    </submittedName>
</protein>
<evidence type="ECO:0000313" key="2">
    <source>
        <dbReference type="Proteomes" id="UP001151760"/>
    </source>
</evidence>
<gene>
    <name evidence="1" type="ORF">Tco_1054335</name>
</gene>
<reference evidence="1" key="2">
    <citation type="submission" date="2022-01" db="EMBL/GenBank/DDBJ databases">
        <authorList>
            <person name="Yamashiro T."/>
            <person name="Shiraishi A."/>
            <person name="Satake H."/>
            <person name="Nakayama K."/>
        </authorList>
    </citation>
    <scope>NUCLEOTIDE SEQUENCE</scope>
</reference>
<dbReference type="PANTHER" id="PTHR33317">
    <property type="entry name" value="POLYNUCLEOTIDYL TRANSFERASE, RIBONUCLEASE H-LIKE SUPERFAMILY PROTEIN"/>
    <property type="match status" value="1"/>
</dbReference>
<accession>A0ABQ5GWG3</accession>
<dbReference type="EMBL" id="BQNB010018949">
    <property type="protein sequence ID" value="GJT79993.1"/>
    <property type="molecule type" value="Genomic_DNA"/>
</dbReference>